<gene>
    <name evidence="2" type="ORF">BP01DRAFT_357866</name>
</gene>
<keyword evidence="3" id="KW-1185">Reference proteome</keyword>
<organism evidence="2 3">
    <name type="scientific">Aspergillus saccharolyticus JOP 1030-1</name>
    <dbReference type="NCBI Taxonomy" id="1450539"/>
    <lineage>
        <taxon>Eukaryota</taxon>
        <taxon>Fungi</taxon>
        <taxon>Dikarya</taxon>
        <taxon>Ascomycota</taxon>
        <taxon>Pezizomycotina</taxon>
        <taxon>Eurotiomycetes</taxon>
        <taxon>Eurotiomycetidae</taxon>
        <taxon>Eurotiales</taxon>
        <taxon>Aspergillaceae</taxon>
        <taxon>Aspergillus</taxon>
        <taxon>Aspergillus subgen. Circumdati</taxon>
    </lineage>
</organism>
<sequence>MVDKPTVDVAIVPEDMRRSPCRPPTLSPSTLAGSCYAAPFAFSDPTSSPTHASVSLKFCSSSRIAPGREFPSEPTCIRHGSSGTSMTKSSLSRSRACGTALEGFFSHQRCHLSCRAAAL</sequence>
<name>A0A318ZKE3_9EURO</name>
<feature type="region of interest" description="Disordered" evidence="1">
    <location>
        <begin position="70"/>
        <end position="89"/>
    </location>
</feature>
<dbReference type="PROSITE" id="PS51257">
    <property type="entry name" value="PROKAR_LIPOPROTEIN"/>
    <property type="match status" value="1"/>
</dbReference>
<dbReference type="RefSeq" id="XP_025430232.1">
    <property type="nucleotide sequence ID" value="XM_025575295.1"/>
</dbReference>
<evidence type="ECO:0000313" key="2">
    <source>
        <dbReference type="EMBL" id="PYH44250.1"/>
    </source>
</evidence>
<protein>
    <submittedName>
        <fullName evidence="2">Uncharacterized protein</fullName>
    </submittedName>
</protein>
<dbReference type="AlphaFoldDB" id="A0A318ZKE3"/>
<dbReference type="EMBL" id="KZ821238">
    <property type="protein sequence ID" value="PYH44250.1"/>
    <property type="molecule type" value="Genomic_DNA"/>
</dbReference>
<proteinExistence type="predicted"/>
<reference evidence="2 3" key="1">
    <citation type="submission" date="2016-12" db="EMBL/GenBank/DDBJ databases">
        <title>The genomes of Aspergillus section Nigri reveals drivers in fungal speciation.</title>
        <authorList>
            <consortium name="DOE Joint Genome Institute"/>
            <person name="Vesth T.C."/>
            <person name="Nybo J."/>
            <person name="Theobald S."/>
            <person name="Brandl J."/>
            <person name="Frisvad J.C."/>
            <person name="Nielsen K.F."/>
            <person name="Lyhne E.K."/>
            <person name="Kogle M.E."/>
            <person name="Kuo A."/>
            <person name="Riley R."/>
            <person name="Clum A."/>
            <person name="Nolan M."/>
            <person name="Lipzen A."/>
            <person name="Salamov A."/>
            <person name="Henrissat B."/>
            <person name="Wiebenga A."/>
            <person name="De Vries R.P."/>
            <person name="Grigoriev I.V."/>
            <person name="Mortensen U.H."/>
            <person name="Andersen M.R."/>
            <person name="Baker S.E."/>
        </authorList>
    </citation>
    <scope>NUCLEOTIDE SEQUENCE [LARGE SCALE GENOMIC DNA]</scope>
    <source>
        <strain evidence="2 3">JOP 1030-1</strain>
    </source>
</reference>
<evidence type="ECO:0000313" key="3">
    <source>
        <dbReference type="Proteomes" id="UP000248349"/>
    </source>
</evidence>
<dbReference type="Proteomes" id="UP000248349">
    <property type="component" value="Unassembled WGS sequence"/>
</dbReference>
<feature type="compositionally biased region" description="Low complexity" evidence="1">
    <location>
        <begin position="80"/>
        <end position="89"/>
    </location>
</feature>
<dbReference type="GeneID" id="37076523"/>
<accession>A0A318ZKE3</accession>
<evidence type="ECO:0000256" key="1">
    <source>
        <dbReference type="SAM" id="MobiDB-lite"/>
    </source>
</evidence>